<keyword evidence="4" id="KW-1185">Reference proteome</keyword>
<feature type="region of interest" description="Disordered" evidence="1">
    <location>
        <begin position="137"/>
        <end position="174"/>
    </location>
</feature>
<dbReference type="SMART" id="SM00530">
    <property type="entry name" value="HTH_XRE"/>
    <property type="match status" value="1"/>
</dbReference>
<feature type="compositionally biased region" description="Basic and acidic residues" evidence="1">
    <location>
        <begin position="137"/>
        <end position="153"/>
    </location>
</feature>
<feature type="region of interest" description="Disordered" evidence="1">
    <location>
        <begin position="332"/>
        <end position="352"/>
    </location>
</feature>
<proteinExistence type="predicted"/>
<sequence length="414" mass="45204">MTTPTACLHCGIELTPRAGTPGRPPDYCGTACRQAAYRRRRRGEPTPEAPATVADTAVRELAQDVLEEARHLVRVLSSPDAPLLDPLEQAANLSRVMDVLTAALVGRARLRRVPWARLGPALSMRPDTARRTYHAEAVSRRMREASPQRRPERVAQPARPDGPEPAPAPRSRSHLAPVLARLQRASRLSLRALAARLDVSPSQMSRVLSGERFPSWYLTERFARACGADPLVLRKVWEAEKLREERPPDPSADTGEPPDERLRTALRTLHVKAGRPTAEVLAEASRHTLGPGDVSAVLAGNLPNWPLLADVVQSLDGDLTYFQSLWGSAFGRRPATPVDPAGADPGPPPRRATDERLVRLFQVFGPVLSAALEPVTEPAPVRAPHRGALAGRPGPFLPPRAERVRRVTGRTMRG</sequence>
<comment type="caution">
    <text evidence="3">The sequence shown here is derived from an EMBL/GenBank/DDBJ whole genome shotgun (WGS) entry which is preliminary data.</text>
</comment>
<evidence type="ECO:0000256" key="1">
    <source>
        <dbReference type="SAM" id="MobiDB-lite"/>
    </source>
</evidence>
<dbReference type="SUPFAM" id="SSF47413">
    <property type="entry name" value="lambda repressor-like DNA-binding domains"/>
    <property type="match status" value="1"/>
</dbReference>
<dbReference type="CDD" id="cd00093">
    <property type="entry name" value="HTH_XRE"/>
    <property type="match status" value="1"/>
</dbReference>
<name>A0A0T6LK88_WENVI</name>
<dbReference type="EMBL" id="LLZU01000039">
    <property type="protein sequence ID" value="KRV46454.1"/>
    <property type="molecule type" value="Genomic_DNA"/>
</dbReference>
<evidence type="ECO:0000313" key="4">
    <source>
        <dbReference type="Proteomes" id="UP000050867"/>
    </source>
</evidence>
<dbReference type="Proteomes" id="UP000050867">
    <property type="component" value="Unassembled WGS sequence"/>
</dbReference>
<feature type="domain" description="HTH cro/C1-type" evidence="2">
    <location>
        <begin position="179"/>
        <end position="233"/>
    </location>
</feature>
<evidence type="ECO:0000259" key="2">
    <source>
        <dbReference type="PROSITE" id="PS50943"/>
    </source>
</evidence>
<accession>A0A0T6LK88</accession>
<evidence type="ECO:0000313" key="3">
    <source>
        <dbReference type="EMBL" id="KRV46454.1"/>
    </source>
</evidence>
<dbReference type="eggNOG" id="ENOG5033NH3">
    <property type="taxonomic scope" value="Bacteria"/>
</dbReference>
<dbReference type="PROSITE" id="PS50943">
    <property type="entry name" value="HTH_CROC1"/>
    <property type="match status" value="1"/>
</dbReference>
<gene>
    <name evidence="3" type="ORF">AQ490_11180</name>
</gene>
<dbReference type="Pfam" id="PF13560">
    <property type="entry name" value="HTH_31"/>
    <property type="match status" value="1"/>
</dbReference>
<protein>
    <recommendedName>
        <fullName evidence="2">HTH cro/C1-type domain-containing protein</fullName>
    </recommendedName>
</protein>
<dbReference type="InterPro" id="IPR001387">
    <property type="entry name" value="Cro/C1-type_HTH"/>
</dbReference>
<dbReference type="RefSeq" id="WP_018386538.1">
    <property type="nucleotide sequence ID" value="NZ_LLZU01000039.1"/>
</dbReference>
<dbReference type="AlphaFoldDB" id="A0A0T6LK88"/>
<feature type="compositionally biased region" description="Low complexity" evidence="1">
    <location>
        <begin position="334"/>
        <end position="344"/>
    </location>
</feature>
<reference evidence="3 4" key="1">
    <citation type="submission" date="2015-10" db="EMBL/GenBank/DDBJ databases">
        <title>Draft genome sequence of pyrrolomycin-producing Streptomyces vitaminophilus.</title>
        <authorList>
            <person name="Graham D.E."/>
            <person name="Mahan K.M."/>
            <person name="Klingeman D.M."/>
            <person name="Hettich R.L."/>
            <person name="Parry R.J."/>
        </authorList>
    </citation>
    <scope>NUCLEOTIDE SEQUENCE [LARGE SCALE GENOMIC DNA]</scope>
    <source>
        <strain evidence="3 4">ATCC 31673</strain>
    </source>
</reference>
<dbReference type="OrthoDB" id="3829505at2"/>
<dbReference type="InterPro" id="IPR010982">
    <property type="entry name" value="Lambda_DNA-bd_dom_sf"/>
</dbReference>
<dbReference type="Gene3D" id="1.10.260.40">
    <property type="entry name" value="lambda repressor-like DNA-binding domains"/>
    <property type="match status" value="1"/>
</dbReference>
<dbReference type="GO" id="GO:0003677">
    <property type="term" value="F:DNA binding"/>
    <property type="evidence" value="ECO:0007669"/>
    <property type="project" value="InterPro"/>
</dbReference>
<organism evidence="3 4">
    <name type="scientific">Wenjunlia vitaminophila</name>
    <name type="common">Streptomyces vitaminophilus</name>
    <dbReference type="NCBI Taxonomy" id="76728"/>
    <lineage>
        <taxon>Bacteria</taxon>
        <taxon>Bacillati</taxon>
        <taxon>Actinomycetota</taxon>
        <taxon>Actinomycetes</taxon>
        <taxon>Kitasatosporales</taxon>
        <taxon>Streptomycetaceae</taxon>
        <taxon>Wenjunlia</taxon>
    </lineage>
</organism>